<evidence type="ECO:0000313" key="10">
    <source>
        <dbReference type="Proteomes" id="UP000309488"/>
    </source>
</evidence>
<feature type="domain" description="MacB-like periplasmic core" evidence="8">
    <location>
        <begin position="20"/>
        <end position="240"/>
    </location>
</feature>
<dbReference type="RefSeq" id="WP_136842521.1">
    <property type="nucleotide sequence ID" value="NZ_SWBR01000004.1"/>
</dbReference>
<dbReference type="OrthoDB" id="1451596at2"/>
<feature type="transmembrane region" description="Helical" evidence="6">
    <location>
        <begin position="673"/>
        <end position="694"/>
    </location>
</feature>
<evidence type="ECO:0000256" key="4">
    <source>
        <dbReference type="ARBA" id="ARBA00022989"/>
    </source>
</evidence>
<dbReference type="GO" id="GO:0022857">
    <property type="term" value="F:transmembrane transporter activity"/>
    <property type="evidence" value="ECO:0007669"/>
    <property type="project" value="TreeGrafter"/>
</dbReference>
<comment type="caution">
    <text evidence="9">The sequence shown here is derived from an EMBL/GenBank/DDBJ whole genome shotgun (WGS) entry which is preliminary data.</text>
</comment>
<comment type="subcellular location">
    <subcellularLocation>
        <location evidence="1">Cell membrane</location>
        <topology evidence="1">Multi-pass membrane protein</topology>
    </subcellularLocation>
</comment>
<dbReference type="InterPro" id="IPR050250">
    <property type="entry name" value="Macrolide_Exporter_MacB"/>
</dbReference>
<protein>
    <submittedName>
        <fullName evidence="9">FtsX-like permease family protein</fullName>
    </submittedName>
</protein>
<dbReference type="AlphaFoldDB" id="A0A4U1CJZ0"/>
<dbReference type="PROSITE" id="PS51257">
    <property type="entry name" value="PROKAR_LIPOPROTEIN"/>
    <property type="match status" value="1"/>
</dbReference>
<feature type="transmembrane region" description="Helical" evidence="6">
    <location>
        <begin position="21"/>
        <end position="43"/>
    </location>
</feature>
<evidence type="ECO:0000256" key="3">
    <source>
        <dbReference type="ARBA" id="ARBA00022692"/>
    </source>
</evidence>
<dbReference type="Pfam" id="PF02687">
    <property type="entry name" value="FtsX"/>
    <property type="match status" value="2"/>
</dbReference>
<feature type="transmembrane region" description="Helical" evidence="6">
    <location>
        <begin position="722"/>
        <end position="741"/>
    </location>
</feature>
<keyword evidence="4 6" id="KW-1133">Transmembrane helix</keyword>
<keyword evidence="2" id="KW-1003">Cell membrane</keyword>
<evidence type="ECO:0000256" key="6">
    <source>
        <dbReference type="SAM" id="Phobius"/>
    </source>
</evidence>
<evidence type="ECO:0000256" key="5">
    <source>
        <dbReference type="ARBA" id="ARBA00023136"/>
    </source>
</evidence>
<evidence type="ECO:0000256" key="2">
    <source>
        <dbReference type="ARBA" id="ARBA00022475"/>
    </source>
</evidence>
<dbReference type="PANTHER" id="PTHR30572">
    <property type="entry name" value="MEMBRANE COMPONENT OF TRANSPORTER-RELATED"/>
    <property type="match status" value="1"/>
</dbReference>
<organism evidence="9 10">
    <name type="scientific">Pedobacter polaris</name>
    <dbReference type="NCBI Taxonomy" id="2571273"/>
    <lineage>
        <taxon>Bacteria</taxon>
        <taxon>Pseudomonadati</taxon>
        <taxon>Bacteroidota</taxon>
        <taxon>Sphingobacteriia</taxon>
        <taxon>Sphingobacteriales</taxon>
        <taxon>Sphingobacteriaceae</taxon>
        <taxon>Pedobacter</taxon>
    </lineage>
</organism>
<name>A0A4U1CJZ0_9SPHI</name>
<dbReference type="GO" id="GO:0005886">
    <property type="term" value="C:plasma membrane"/>
    <property type="evidence" value="ECO:0007669"/>
    <property type="project" value="UniProtKB-SubCell"/>
</dbReference>
<dbReference type="EMBL" id="SWBR01000004">
    <property type="protein sequence ID" value="TKC06499.1"/>
    <property type="molecule type" value="Genomic_DNA"/>
</dbReference>
<evidence type="ECO:0000313" key="9">
    <source>
        <dbReference type="EMBL" id="TKC06499.1"/>
    </source>
</evidence>
<dbReference type="InterPro" id="IPR003838">
    <property type="entry name" value="ABC3_permease_C"/>
</dbReference>
<sequence length="793" mass="88434">MFKLNLKIALRNLWKNKGFSLINIGGLAIGLASCLMLLLYVNYEWSYDKQYKDVDNIYFAKLNLKFNGNIATTGALPYKLADAALQEIPGIKDASRISMGQGNKLFSYKENKFKLKSQYVDVSFLKILSYPFVYGNPATALNEPGSIILTSSAAKKLFGNINPIGLSLKWDNLKNVKVTGVIEDLPKNQSMQFEVLQPWSFFEQLDPDIKNAGWGTIDCLTLFTLKDNVSITTVNAALKNFIVAKEPELKSYIYEPFLFPFGKTHLYNEFQNGKVTGGKIDEVKLFLFLAIIVLLIATINYMNLSTARSEKRAREVGVRKALGSTRKTIMGQFLIESLLISFFAMLFAFALLELSLPYFNNLLDIKIEINYSSYLFWLTLLSLVLITGFLAGSYPAFYLSSFIPVKVLKGFKGSVGSLSIRRVLVVVQFSLSICMIISAIFIYNQIRFLKDKPLGFDENYMVQLDLEGELKNPSKLELFKDRLIKDGSVISATEFASPFTNNGSITGDISWPGKSLTDKSILDYRSVGFDFSKTIGAKIVAGRDLSPKFPSDTSTSVLLNEAAVKLMSLKNPIGTIITWGDNPPLTVVGVIKDYFSVGVSKLVTPCIYYYNIKTSGVLLLKLNPNQALNTSIDNVKGISEELNPAYPAEIKFISDGMEEKLKSEKLLSVLSNLFGSFSIFISCLGLLGLALYMAEQRNKEISIRKVLGANMGDILVLLNKDFLKLVLISNLIAIPIAYVLVNKWLQKYDFKIDINYWPFALALLVSVFIAVLTVSLQTFKVAKANAVDALKYE</sequence>
<dbReference type="Proteomes" id="UP000309488">
    <property type="component" value="Unassembled WGS sequence"/>
</dbReference>
<reference evidence="9 10" key="1">
    <citation type="submission" date="2019-04" db="EMBL/GenBank/DDBJ databases">
        <title>Pedobacter sp. RP-3-22 sp. nov., isolated from Arctic soil.</title>
        <authorList>
            <person name="Dahal R.H."/>
            <person name="Kim D.-U."/>
        </authorList>
    </citation>
    <scope>NUCLEOTIDE SEQUENCE [LARGE SCALE GENOMIC DNA]</scope>
    <source>
        <strain evidence="9 10">RP-3-22</strain>
    </source>
</reference>
<accession>A0A4U1CJZ0</accession>
<evidence type="ECO:0000259" key="7">
    <source>
        <dbReference type="Pfam" id="PF02687"/>
    </source>
</evidence>
<feature type="transmembrane region" description="Helical" evidence="6">
    <location>
        <begin position="374"/>
        <end position="399"/>
    </location>
</feature>
<dbReference type="InterPro" id="IPR025857">
    <property type="entry name" value="MacB_PCD"/>
</dbReference>
<keyword evidence="3 6" id="KW-0812">Transmembrane</keyword>
<feature type="transmembrane region" description="Helical" evidence="6">
    <location>
        <begin position="420"/>
        <end position="443"/>
    </location>
</feature>
<proteinExistence type="predicted"/>
<evidence type="ECO:0000259" key="8">
    <source>
        <dbReference type="Pfam" id="PF12704"/>
    </source>
</evidence>
<feature type="domain" description="ABC3 transporter permease C-terminal" evidence="7">
    <location>
        <begin position="288"/>
        <end position="398"/>
    </location>
</feature>
<feature type="transmembrane region" description="Helical" evidence="6">
    <location>
        <begin position="756"/>
        <end position="776"/>
    </location>
</feature>
<feature type="domain" description="ABC3 transporter permease C-terminal" evidence="7">
    <location>
        <begin position="673"/>
        <end position="785"/>
    </location>
</feature>
<keyword evidence="10" id="KW-1185">Reference proteome</keyword>
<dbReference type="PANTHER" id="PTHR30572:SF18">
    <property type="entry name" value="ABC-TYPE MACROLIDE FAMILY EXPORT SYSTEM PERMEASE COMPONENT 2"/>
    <property type="match status" value="1"/>
</dbReference>
<feature type="transmembrane region" description="Helical" evidence="6">
    <location>
        <begin position="333"/>
        <end position="354"/>
    </location>
</feature>
<gene>
    <name evidence="9" type="ORF">FA048_14885</name>
</gene>
<evidence type="ECO:0000256" key="1">
    <source>
        <dbReference type="ARBA" id="ARBA00004651"/>
    </source>
</evidence>
<keyword evidence="5 6" id="KW-0472">Membrane</keyword>
<dbReference type="Pfam" id="PF12704">
    <property type="entry name" value="MacB_PCD"/>
    <property type="match status" value="1"/>
</dbReference>
<feature type="transmembrane region" description="Helical" evidence="6">
    <location>
        <begin position="285"/>
        <end position="304"/>
    </location>
</feature>